<dbReference type="EnsemblMetazoa" id="tetur32g00180.1">
    <property type="protein sequence ID" value="tetur32g00180.1"/>
    <property type="gene ID" value="tetur32g00180"/>
</dbReference>
<evidence type="ECO:0000313" key="2">
    <source>
        <dbReference type="Proteomes" id="UP000015104"/>
    </source>
</evidence>
<organism evidence="1 2">
    <name type="scientific">Tetranychus urticae</name>
    <name type="common">Two-spotted spider mite</name>
    <dbReference type="NCBI Taxonomy" id="32264"/>
    <lineage>
        <taxon>Eukaryota</taxon>
        <taxon>Metazoa</taxon>
        <taxon>Ecdysozoa</taxon>
        <taxon>Arthropoda</taxon>
        <taxon>Chelicerata</taxon>
        <taxon>Arachnida</taxon>
        <taxon>Acari</taxon>
        <taxon>Acariformes</taxon>
        <taxon>Trombidiformes</taxon>
        <taxon>Prostigmata</taxon>
        <taxon>Eleutherengona</taxon>
        <taxon>Raphignathae</taxon>
        <taxon>Tetranychoidea</taxon>
        <taxon>Tetranychidae</taxon>
        <taxon>Tetranychus</taxon>
    </lineage>
</organism>
<dbReference type="Gene3D" id="3.40.50.10330">
    <property type="entry name" value="Probable inorganic polyphosphate/atp-NAD kinase, domain 1"/>
    <property type="match status" value="1"/>
</dbReference>
<reference evidence="2" key="1">
    <citation type="submission" date="2011-08" db="EMBL/GenBank/DDBJ databases">
        <authorList>
            <person name="Rombauts S."/>
        </authorList>
    </citation>
    <scope>NUCLEOTIDE SEQUENCE</scope>
    <source>
        <strain evidence="2">London</strain>
    </source>
</reference>
<dbReference type="PANTHER" id="PTHR13158:SF5">
    <property type="entry name" value="NAD KINASE 2, MITOCHONDRIAL"/>
    <property type="match status" value="1"/>
</dbReference>
<accession>T1L1M6</accession>
<reference evidence="1" key="2">
    <citation type="submission" date="2015-06" db="UniProtKB">
        <authorList>
            <consortium name="EnsemblMetazoa"/>
        </authorList>
    </citation>
    <scope>IDENTIFICATION</scope>
</reference>
<dbReference type="SUPFAM" id="SSF111331">
    <property type="entry name" value="NAD kinase/diacylglycerol kinase-like"/>
    <property type="match status" value="1"/>
</dbReference>
<dbReference type="GO" id="GO:0019674">
    <property type="term" value="P:NAD+ metabolic process"/>
    <property type="evidence" value="ECO:0007669"/>
    <property type="project" value="InterPro"/>
</dbReference>
<dbReference type="Proteomes" id="UP000015104">
    <property type="component" value="Unassembled WGS sequence"/>
</dbReference>
<dbReference type="Gene3D" id="2.60.200.30">
    <property type="entry name" value="Probable inorganic polyphosphate/atp-NAD kinase, domain 2"/>
    <property type="match status" value="1"/>
</dbReference>
<dbReference type="STRING" id="32264.T1L1M6"/>
<dbReference type="GO" id="GO:0005739">
    <property type="term" value="C:mitochondrion"/>
    <property type="evidence" value="ECO:0007669"/>
    <property type="project" value="TreeGrafter"/>
</dbReference>
<proteinExistence type="predicted"/>
<dbReference type="OMA" id="WHFNINK"/>
<name>T1L1M6_TETUR</name>
<protein>
    <submittedName>
        <fullName evidence="1">Uncharacterized protein</fullName>
    </submittedName>
</protein>
<gene>
    <name evidence="1" type="primary">107369533</name>
</gene>
<dbReference type="KEGG" id="tut:107369533"/>
<dbReference type="HOGENOM" id="CLU_039559_0_0_1"/>
<sequence length="458" mass="52299">MNYIFSLCRPWKLVLSANYLKPTCDFFPTAKNIVKCNYKMSSSSSDLIEDQPVKGDTFHSKKALILTKFSRYEFEKRTNPNLTEEQLIDKLQRRGSDYRNLLHHHQIHCNSRDKLKLALEKRGLEVRMVNRLDYNKANVDWADVIFTSGGDGTFLMAASHINSPDKPIIGINSDPSRSVGHLCLPVQYSNDLDLMLDKLYSNKFKWFYRQRIRVTLEGVNAEDDPIELHNQQLMYPEYRYLEADEKMMCDHAPGRVSPCSPPHTSFASQSENVSKCSKNQGNKIIQLPVRALNECFVGESCSSRVSYYEFSVDGTPRYKFKSSGVTICTGTGSTSWSFNINRLTVQNVKQLFQIIHEETGQNISSDEETVKSVTKRFNDSLIFDASKPTMAYTVRDPIVTGSNDEYTRGFASKIEIRSRMFDACVVIDGGLSYRFNDGTVAKFEIYEEDALKTVQLFS</sequence>
<keyword evidence="2" id="KW-1185">Reference proteome</keyword>
<dbReference type="PANTHER" id="PTHR13158">
    <property type="match status" value="1"/>
</dbReference>
<dbReference type="InterPro" id="IPR016064">
    <property type="entry name" value="NAD/diacylglycerol_kinase_sf"/>
</dbReference>
<dbReference type="AlphaFoldDB" id="T1L1M6"/>
<dbReference type="EMBL" id="CAEY01000920">
    <property type="status" value="NOT_ANNOTATED_CDS"/>
    <property type="molecule type" value="Genomic_DNA"/>
</dbReference>
<dbReference type="GO" id="GO:0003951">
    <property type="term" value="F:NAD+ kinase activity"/>
    <property type="evidence" value="ECO:0007669"/>
    <property type="project" value="InterPro"/>
</dbReference>
<dbReference type="InterPro" id="IPR017437">
    <property type="entry name" value="ATP-NAD_kinase_PpnK-typ_C"/>
</dbReference>
<dbReference type="InterPro" id="IPR017438">
    <property type="entry name" value="ATP-NAD_kinase_N"/>
</dbReference>
<dbReference type="OrthoDB" id="185618at2759"/>
<evidence type="ECO:0000313" key="1">
    <source>
        <dbReference type="EnsemblMetazoa" id="tetur32g00180.1"/>
    </source>
</evidence>
<dbReference type="eggNOG" id="KOG4180">
    <property type="taxonomic scope" value="Eukaryota"/>
</dbReference>